<name>A0ABW4JUN5_9HYPH</name>
<accession>A0ABW4JUN5</accession>
<organism evidence="4 5">
    <name type="scientific">Roseibium aestuarii</name>
    <dbReference type="NCBI Taxonomy" id="2600299"/>
    <lineage>
        <taxon>Bacteria</taxon>
        <taxon>Pseudomonadati</taxon>
        <taxon>Pseudomonadota</taxon>
        <taxon>Alphaproteobacteria</taxon>
        <taxon>Hyphomicrobiales</taxon>
        <taxon>Stappiaceae</taxon>
        <taxon>Roseibium</taxon>
    </lineage>
</organism>
<evidence type="ECO:0000256" key="1">
    <source>
        <dbReference type="SAM" id="MobiDB-lite"/>
    </source>
</evidence>
<sequence>MTIDATPAAPVSGAAAPDHAANERRQRATGFLITCLVIAISMMVAHRPHTSAPSDLQQQMAAQDASAPLTAAATPFVETSALERIDATALEMDLARVLLAKRSLVRAEDGSPILEAERARMAVQSKLTALHRLRLVVGARKAPDDGPESLAPLTVVDLDPGLFGASEGASEPRQVRRRGQRVTLSGPVPLPRARPALDPIEQAALKRTEAVLALGYAPARQRSEADSRAYAALDAVIRKPAEEPEIQDEPSAEAPRGFFGRMGSRLPARGEGIAIYDITNQVVHMPDGSKLEAHSGLGQMVDDPRYVHKKGRGPTPPNVYNLRMRERLFHGVEAIRMLPVNGKIMHGRDGILAHSQLRRGGKGSAGCIAFANYPKFLKAFKAGKVRQIVVVPHMKELGTYMAMR</sequence>
<feature type="region of interest" description="Disordered" evidence="1">
    <location>
        <begin position="164"/>
        <end position="194"/>
    </location>
</feature>
<dbReference type="InterPro" id="IPR021225">
    <property type="entry name" value="Tlde1_dom"/>
</dbReference>
<feature type="compositionally biased region" description="Low complexity" evidence="1">
    <location>
        <begin position="1"/>
        <end position="19"/>
    </location>
</feature>
<dbReference type="EMBL" id="JBHUFA010000001">
    <property type="protein sequence ID" value="MFD1695227.1"/>
    <property type="molecule type" value="Genomic_DNA"/>
</dbReference>
<keyword evidence="5" id="KW-1185">Reference proteome</keyword>
<comment type="caution">
    <text evidence="4">The sequence shown here is derived from an EMBL/GenBank/DDBJ whole genome shotgun (WGS) entry which is preliminary data.</text>
</comment>
<gene>
    <name evidence="4" type="ORF">ACFSC7_06840</name>
</gene>
<proteinExistence type="predicted"/>
<evidence type="ECO:0000313" key="4">
    <source>
        <dbReference type="EMBL" id="MFD1695227.1"/>
    </source>
</evidence>
<protein>
    <submittedName>
        <fullName evidence="4">DUF2778 domain-containing protein</fullName>
    </submittedName>
</protein>
<feature type="transmembrane region" description="Helical" evidence="2">
    <location>
        <begin position="28"/>
        <end position="46"/>
    </location>
</feature>
<dbReference type="RefSeq" id="WP_244304352.1">
    <property type="nucleotide sequence ID" value="NZ_JBHUFA010000001.1"/>
</dbReference>
<keyword evidence="2" id="KW-0472">Membrane</keyword>
<dbReference type="Pfam" id="PF10908">
    <property type="entry name" value="Tlde1_dom"/>
    <property type="match status" value="1"/>
</dbReference>
<keyword evidence="2" id="KW-1133">Transmembrane helix</keyword>
<evidence type="ECO:0000313" key="5">
    <source>
        <dbReference type="Proteomes" id="UP001597327"/>
    </source>
</evidence>
<feature type="domain" description="Tlde1" evidence="3">
    <location>
        <begin position="290"/>
        <end position="393"/>
    </location>
</feature>
<evidence type="ECO:0000259" key="3">
    <source>
        <dbReference type="Pfam" id="PF10908"/>
    </source>
</evidence>
<evidence type="ECO:0000256" key="2">
    <source>
        <dbReference type="SAM" id="Phobius"/>
    </source>
</evidence>
<reference evidence="5" key="1">
    <citation type="journal article" date="2019" name="Int. J. Syst. Evol. Microbiol.">
        <title>The Global Catalogue of Microorganisms (GCM) 10K type strain sequencing project: providing services to taxonomists for standard genome sequencing and annotation.</title>
        <authorList>
            <consortium name="The Broad Institute Genomics Platform"/>
            <consortium name="The Broad Institute Genome Sequencing Center for Infectious Disease"/>
            <person name="Wu L."/>
            <person name="Ma J."/>
        </authorList>
    </citation>
    <scope>NUCLEOTIDE SEQUENCE [LARGE SCALE GENOMIC DNA]</scope>
    <source>
        <strain evidence="5">JCM 3369</strain>
    </source>
</reference>
<dbReference type="Proteomes" id="UP001597327">
    <property type="component" value="Unassembled WGS sequence"/>
</dbReference>
<keyword evidence="2" id="KW-0812">Transmembrane</keyword>
<feature type="region of interest" description="Disordered" evidence="1">
    <location>
        <begin position="1"/>
        <end position="23"/>
    </location>
</feature>